<evidence type="ECO:0000313" key="2">
    <source>
        <dbReference type="EMBL" id="NMF92643.1"/>
    </source>
</evidence>
<comment type="caution">
    <text evidence="2">The sequence shown here is derived from an EMBL/GenBank/DDBJ whole genome shotgun (WGS) entry which is preliminary data.</text>
</comment>
<keyword evidence="1" id="KW-0732">Signal</keyword>
<keyword evidence="3" id="KW-1185">Reference proteome</keyword>
<feature type="signal peptide" evidence="1">
    <location>
        <begin position="1"/>
        <end position="27"/>
    </location>
</feature>
<evidence type="ECO:0000256" key="1">
    <source>
        <dbReference type="SAM" id="SignalP"/>
    </source>
</evidence>
<proteinExistence type="predicted"/>
<sequence length="152" mass="16584">MRRMRPNLRFSLSLAAALALSAGAAEAIEFRSVGEPAVLFDAPSEKGKRLYIVAPGTPVEVVVTLDKWVKVRDAGGALTWIERRALSEKRTVMVAVPRGVVRQRPADDAPAAFETVKDAVLEFVAQSGDGWIQVRHKDGTQGYLKISEVWGL</sequence>
<gene>
    <name evidence="2" type="ORF">GO608_04790</name>
</gene>
<dbReference type="InterPro" id="IPR010466">
    <property type="entry name" value="DUF1058"/>
</dbReference>
<dbReference type="Pfam" id="PF06347">
    <property type="entry name" value="SH3_4"/>
    <property type="match status" value="2"/>
</dbReference>
<feature type="chain" id="PRO_5046443149" description="SH3b domain-containing protein" evidence="1">
    <location>
        <begin position="28"/>
        <end position="152"/>
    </location>
</feature>
<accession>A0ABX1MY09</accession>
<reference evidence="2" key="1">
    <citation type="submission" date="2019-12" db="EMBL/GenBank/DDBJ databases">
        <title>Comparative genomics gives insights into the taxonomy of the Azoarcus-Aromatoleum group and reveals separate origins of nif in the plant-associated Azoarcus and non-plant-associated Aromatoleum sub-groups.</title>
        <authorList>
            <person name="Lafos M."/>
            <person name="Maluk M."/>
            <person name="Batista M."/>
            <person name="Junghare M."/>
            <person name="Carmona M."/>
            <person name="Faoro H."/>
            <person name="Cruz L.M."/>
            <person name="Battistoni F."/>
            <person name="De Souza E."/>
            <person name="Pedrosa F."/>
            <person name="Chen W.-M."/>
            <person name="Poole P.S."/>
            <person name="Dixon R.A."/>
            <person name="James E.K."/>
        </authorList>
    </citation>
    <scope>NUCLEOTIDE SEQUENCE</scope>
    <source>
        <strain evidence="2">U120</strain>
    </source>
</reference>
<evidence type="ECO:0008006" key="4">
    <source>
        <dbReference type="Google" id="ProtNLM"/>
    </source>
</evidence>
<dbReference type="Proteomes" id="UP000601990">
    <property type="component" value="Unassembled WGS sequence"/>
</dbReference>
<protein>
    <recommendedName>
        <fullName evidence="4">SH3b domain-containing protein</fullName>
    </recommendedName>
</protein>
<evidence type="ECO:0000313" key="3">
    <source>
        <dbReference type="Proteomes" id="UP000601990"/>
    </source>
</evidence>
<name>A0ABX1MY09_9RHOO</name>
<dbReference type="Gene3D" id="2.30.30.40">
    <property type="entry name" value="SH3 Domains"/>
    <property type="match status" value="1"/>
</dbReference>
<dbReference type="EMBL" id="WTVH01000006">
    <property type="protein sequence ID" value="NMF92643.1"/>
    <property type="molecule type" value="Genomic_DNA"/>
</dbReference>
<organism evidence="2 3">
    <name type="scientific">Aromatoleum buckelii</name>
    <dbReference type="NCBI Taxonomy" id="200254"/>
    <lineage>
        <taxon>Bacteria</taxon>
        <taxon>Pseudomonadati</taxon>
        <taxon>Pseudomonadota</taxon>
        <taxon>Betaproteobacteria</taxon>
        <taxon>Rhodocyclales</taxon>
        <taxon>Rhodocyclaceae</taxon>
        <taxon>Aromatoleum</taxon>
    </lineage>
</organism>